<proteinExistence type="predicted"/>
<gene>
    <name evidence="3" type="ORF">VN97_g12635</name>
</gene>
<dbReference type="EMBL" id="LACB01001031">
    <property type="protein sequence ID" value="KAJ9480887.1"/>
    <property type="molecule type" value="Genomic_DNA"/>
</dbReference>
<evidence type="ECO:0000313" key="3">
    <source>
        <dbReference type="EMBL" id="KAJ9480887.1"/>
    </source>
</evidence>
<dbReference type="PANTHER" id="PTHR31138">
    <property type="entry name" value="CHROMOSOME 19, WHOLE GENOME SHOTGUN SEQUENCE"/>
    <property type="match status" value="1"/>
</dbReference>
<dbReference type="AlphaFoldDB" id="A0AAI9T566"/>
<reference evidence="3" key="1">
    <citation type="submission" date="2015-06" db="EMBL/GenBank/DDBJ databases">
        <authorList>
            <person name="Nguyen H."/>
        </authorList>
    </citation>
    <scope>NUCLEOTIDE SEQUENCE</scope>
    <source>
        <strain evidence="3">DAOM 180753</strain>
    </source>
</reference>
<feature type="domain" description="HAM1-like N-terminal" evidence="2">
    <location>
        <begin position="2"/>
        <end position="210"/>
    </location>
</feature>
<accession>A0AAI9T566</accession>
<feature type="region of interest" description="Disordered" evidence="1">
    <location>
        <begin position="105"/>
        <end position="124"/>
    </location>
</feature>
<name>A0AAI9T566_PENTH</name>
<organism evidence="3 4">
    <name type="scientific">Penicillium thymicola</name>
    <dbReference type="NCBI Taxonomy" id="293382"/>
    <lineage>
        <taxon>Eukaryota</taxon>
        <taxon>Fungi</taxon>
        <taxon>Dikarya</taxon>
        <taxon>Ascomycota</taxon>
        <taxon>Pezizomycotina</taxon>
        <taxon>Eurotiomycetes</taxon>
        <taxon>Eurotiomycetidae</taxon>
        <taxon>Eurotiales</taxon>
        <taxon>Aspergillaceae</taxon>
        <taxon>Penicillium</taxon>
    </lineage>
</organism>
<comment type="caution">
    <text evidence="3">The sequence shown here is derived from an EMBL/GenBank/DDBJ whole genome shotgun (WGS) entry which is preliminary data.</text>
</comment>
<sequence>MSVNVPTNSKQKDKDINQKLQFFGIYHAFKNSKLPSNKQCDIALNSALNSKALKSPPTELSSDGKTLVADLRNVIDAAKKMLLVKNEGELLQDFVWQAQKTSAGNVDATRPGLPVDKETGQQDASKAVEGLKTLGTLMITNGEFRKLLSDAMTLGKDIAADASQKAANQVRPSEEDLSQIDQAAEENVWHEKPNVSKDDLKSKFKKNKDRCRRYRCGCRGRDRRVATGQEEGIYRQDQEVLVREGS</sequence>
<evidence type="ECO:0000313" key="4">
    <source>
        <dbReference type="Proteomes" id="UP001227192"/>
    </source>
</evidence>
<keyword evidence="4" id="KW-1185">Reference proteome</keyword>
<dbReference type="InterPro" id="IPR045967">
    <property type="entry name" value="HAM1-like_N"/>
</dbReference>
<reference evidence="3" key="2">
    <citation type="journal article" date="2016" name="Fungal Biol.">
        <title>Ochratoxin A production by Penicillium thymicola.</title>
        <authorList>
            <person name="Nguyen H.D.T."/>
            <person name="McMullin D.R."/>
            <person name="Ponomareva E."/>
            <person name="Riley R."/>
            <person name="Pomraning K.R."/>
            <person name="Baker S.E."/>
            <person name="Seifert K.A."/>
        </authorList>
    </citation>
    <scope>NUCLEOTIDE SEQUENCE</scope>
    <source>
        <strain evidence="3">DAOM 180753</strain>
    </source>
</reference>
<dbReference type="Proteomes" id="UP001227192">
    <property type="component" value="Unassembled WGS sequence"/>
</dbReference>
<protein>
    <recommendedName>
        <fullName evidence="2">HAM1-like N-terminal domain-containing protein</fullName>
    </recommendedName>
</protein>
<evidence type="ECO:0000256" key="1">
    <source>
        <dbReference type="SAM" id="MobiDB-lite"/>
    </source>
</evidence>
<dbReference type="Pfam" id="PF19343">
    <property type="entry name" value="HAM1_N"/>
    <property type="match status" value="1"/>
</dbReference>
<dbReference type="PANTHER" id="PTHR31138:SF1">
    <property type="entry name" value="PDZ DOMAIN-CONTAINING PROTEIN"/>
    <property type="match status" value="1"/>
</dbReference>
<evidence type="ECO:0000259" key="2">
    <source>
        <dbReference type="Pfam" id="PF19343"/>
    </source>
</evidence>